<dbReference type="EMBL" id="JACIDX010000005">
    <property type="protein sequence ID" value="MBB3954797.1"/>
    <property type="molecule type" value="Genomic_DNA"/>
</dbReference>
<evidence type="ECO:0000313" key="8">
    <source>
        <dbReference type="EMBL" id="MBB3954797.1"/>
    </source>
</evidence>
<dbReference type="AlphaFoldDB" id="A0A7W6CFC5"/>
<feature type="transmembrane region" description="Helical" evidence="6">
    <location>
        <begin position="17"/>
        <end position="35"/>
    </location>
</feature>
<keyword evidence="5 6" id="KW-0472">Membrane</keyword>
<dbReference type="PIRSF" id="PIRSF006060">
    <property type="entry name" value="AA_transporter"/>
    <property type="match status" value="1"/>
</dbReference>
<dbReference type="Pfam" id="PF00324">
    <property type="entry name" value="AA_permease"/>
    <property type="match status" value="1"/>
</dbReference>
<feature type="transmembrane region" description="Helical" evidence="6">
    <location>
        <begin position="355"/>
        <end position="376"/>
    </location>
</feature>
<feature type="transmembrane region" description="Helical" evidence="6">
    <location>
        <begin position="41"/>
        <end position="60"/>
    </location>
</feature>
<keyword evidence="3 6" id="KW-0812">Transmembrane</keyword>
<dbReference type="Proteomes" id="UP000548867">
    <property type="component" value="Unassembled WGS sequence"/>
</dbReference>
<proteinExistence type="predicted"/>
<feature type="transmembrane region" description="Helical" evidence="6">
    <location>
        <begin position="425"/>
        <end position="443"/>
    </location>
</feature>
<feature type="transmembrane region" description="Helical" evidence="6">
    <location>
        <begin position="397"/>
        <end position="419"/>
    </location>
</feature>
<protein>
    <submittedName>
        <fullName evidence="8">L-asparagine transporter-like permease</fullName>
    </submittedName>
</protein>
<keyword evidence="2" id="KW-0813">Transport</keyword>
<feature type="transmembrane region" description="Helical" evidence="6">
    <location>
        <begin position="121"/>
        <end position="141"/>
    </location>
</feature>
<feature type="transmembrane region" description="Helical" evidence="6">
    <location>
        <begin position="95"/>
        <end position="115"/>
    </location>
</feature>
<dbReference type="RefSeq" id="WP_246404362.1">
    <property type="nucleotide sequence ID" value="NZ_JACIDX010000005.1"/>
</dbReference>
<gene>
    <name evidence="8" type="ORF">GGR38_001736</name>
</gene>
<evidence type="ECO:0000256" key="3">
    <source>
        <dbReference type="ARBA" id="ARBA00022692"/>
    </source>
</evidence>
<feature type="transmembrane region" description="Helical" evidence="6">
    <location>
        <begin position="153"/>
        <end position="175"/>
    </location>
</feature>
<dbReference type="FunFam" id="1.20.1740.10:FF:000001">
    <property type="entry name" value="Amino acid permease"/>
    <property type="match status" value="1"/>
</dbReference>
<evidence type="ECO:0000256" key="1">
    <source>
        <dbReference type="ARBA" id="ARBA00004141"/>
    </source>
</evidence>
<keyword evidence="4 6" id="KW-1133">Transmembrane helix</keyword>
<reference evidence="8 9" key="1">
    <citation type="submission" date="2020-08" db="EMBL/GenBank/DDBJ databases">
        <title>Genomic Encyclopedia of Type Strains, Phase IV (KMG-IV): sequencing the most valuable type-strain genomes for metagenomic binning, comparative biology and taxonomic classification.</title>
        <authorList>
            <person name="Goeker M."/>
        </authorList>
    </citation>
    <scope>NUCLEOTIDE SEQUENCE [LARGE SCALE GENOMIC DNA]</scope>
    <source>
        <strain evidence="8 9">DSM 27057</strain>
    </source>
</reference>
<dbReference type="GO" id="GO:0016020">
    <property type="term" value="C:membrane"/>
    <property type="evidence" value="ECO:0007669"/>
    <property type="project" value="UniProtKB-SubCell"/>
</dbReference>
<dbReference type="PANTHER" id="PTHR43495">
    <property type="entry name" value="GABA PERMEASE"/>
    <property type="match status" value="1"/>
</dbReference>
<dbReference type="Gene3D" id="1.20.1740.10">
    <property type="entry name" value="Amino acid/polyamine transporter I"/>
    <property type="match status" value="1"/>
</dbReference>
<feature type="transmembrane region" description="Helical" evidence="6">
    <location>
        <begin position="282"/>
        <end position="311"/>
    </location>
</feature>
<dbReference type="GO" id="GO:0055085">
    <property type="term" value="P:transmembrane transport"/>
    <property type="evidence" value="ECO:0007669"/>
    <property type="project" value="InterPro"/>
</dbReference>
<accession>A0A7W6CFC5</accession>
<evidence type="ECO:0000256" key="5">
    <source>
        <dbReference type="ARBA" id="ARBA00023136"/>
    </source>
</evidence>
<dbReference type="PANTHER" id="PTHR43495:SF5">
    <property type="entry name" value="GAMMA-AMINOBUTYRIC ACID PERMEASE"/>
    <property type="match status" value="1"/>
</dbReference>
<name>A0A7W6CFC5_9SPHN</name>
<evidence type="ECO:0000256" key="6">
    <source>
        <dbReference type="SAM" id="Phobius"/>
    </source>
</evidence>
<evidence type="ECO:0000259" key="7">
    <source>
        <dbReference type="Pfam" id="PF00324"/>
    </source>
</evidence>
<feature type="transmembrane region" description="Helical" evidence="6">
    <location>
        <begin position="195"/>
        <end position="221"/>
    </location>
</feature>
<feature type="transmembrane region" description="Helical" evidence="6">
    <location>
        <begin position="332"/>
        <end position="349"/>
    </location>
</feature>
<sequence length="446" mass="47774">MAAHDNQLQAALKSRHVSMIAIGGIIGAGLFVGSSSSIAQVGPAVVMSYGLAGLVVLMVMRMMAEMAALRPGLGAFTELVREVLGPRAGFVCGWLYWYFWVIVVPIEAIAGAKILHIWIDAPVWAIGVALLGMLTGVNLMSTRSYGEFEYWFSLMKVLAIVSFIAIAGVWVFGITSPTGPTWSNLNAYGGFAPHGWGAVLAGTASVIFALTGAEIATVAAAESHEPARTIARITSSVAARIILFYVLSLLLIVAVMPWTSIVPGTSPFAIALGHMAIPHAEFVMNLVVLVAVLSCLNSGMYVTSRVLFVLADKGDAPAWLVAVNRRKVPARAILIASLFGYLALAASVISPELVFSFLVNASGALMLFIYFTVGVAQIVQRRRIEAEGRETLPIRMWLFPYLSYATLGAILSILVAMMFAPARRVELISSLITLGVAMGAAWWRRR</sequence>
<evidence type="ECO:0000313" key="9">
    <source>
        <dbReference type="Proteomes" id="UP000548867"/>
    </source>
</evidence>
<evidence type="ECO:0000256" key="4">
    <source>
        <dbReference type="ARBA" id="ARBA00022989"/>
    </source>
</evidence>
<feature type="domain" description="Amino acid permease/ SLC12A" evidence="7">
    <location>
        <begin position="16"/>
        <end position="424"/>
    </location>
</feature>
<keyword evidence="9" id="KW-1185">Reference proteome</keyword>
<organism evidence="8 9">
    <name type="scientific">Novosphingobium sediminicola</name>
    <dbReference type="NCBI Taxonomy" id="563162"/>
    <lineage>
        <taxon>Bacteria</taxon>
        <taxon>Pseudomonadati</taxon>
        <taxon>Pseudomonadota</taxon>
        <taxon>Alphaproteobacteria</taxon>
        <taxon>Sphingomonadales</taxon>
        <taxon>Sphingomonadaceae</taxon>
        <taxon>Novosphingobium</taxon>
    </lineage>
</organism>
<dbReference type="InterPro" id="IPR004841">
    <property type="entry name" value="AA-permease/SLC12A_dom"/>
</dbReference>
<comment type="subcellular location">
    <subcellularLocation>
        <location evidence="1">Membrane</location>
        <topology evidence="1">Multi-pass membrane protein</topology>
    </subcellularLocation>
</comment>
<comment type="caution">
    <text evidence="8">The sequence shown here is derived from an EMBL/GenBank/DDBJ whole genome shotgun (WGS) entry which is preliminary data.</text>
</comment>
<feature type="transmembrane region" description="Helical" evidence="6">
    <location>
        <begin position="242"/>
        <end position="262"/>
    </location>
</feature>
<evidence type="ECO:0000256" key="2">
    <source>
        <dbReference type="ARBA" id="ARBA00022448"/>
    </source>
</evidence>